<keyword evidence="11" id="KW-1185">Reference proteome</keyword>
<evidence type="ECO:0000256" key="6">
    <source>
        <dbReference type="ARBA" id="ARBA00022989"/>
    </source>
</evidence>
<evidence type="ECO:0000256" key="7">
    <source>
        <dbReference type="ARBA" id="ARBA00023136"/>
    </source>
</evidence>
<organism evidence="10 11">
    <name type="scientific">Naganishia liquefaciens</name>
    <dbReference type="NCBI Taxonomy" id="104408"/>
    <lineage>
        <taxon>Eukaryota</taxon>
        <taxon>Fungi</taxon>
        <taxon>Dikarya</taxon>
        <taxon>Basidiomycota</taxon>
        <taxon>Agaricomycotina</taxon>
        <taxon>Tremellomycetes</taxon>
        <taxon>Filobasidiales</taxon>
        <taxon>Filobasidiaceae</taxon>
        <taxon>Naganishia</taxon>
    </lineage>
</organism>
<dbReference type="EMBL" id="BLZA01000030">
    <property type="protein sequence ID" value="GHJ88624.1"/>
    <property type="molecule type" value="Genomic_DNA"/>
</dbReference>
<feature type="transmembrane region" description="Helical" evidence="8">
    <location>
        <begin position="107"/>
        <end position="124"/>
    </location>
</feature>
<feature type="compositionally biased region" description="Low complexity" evidence="9">
    <location>
        <begin position="34"/>
        <end position="43"/>
    </location>
</feature>
<evidence type="ECO:0000313" key="11">
    <source>
        <dbReference type="Proteomes" id="UP000620104"/>
    </source>
</evidence>
<dbReference type="PANTHER" id="PTHR13019:SF7">
    <property type="entry name" value="GOLGI APPARATUS MEMBRANE PROTEIN TVP23"/>
    <property type="match status" value="1"/>
</dbReference>
<dbReference type="InterPro" id="IPR008564">
    <property type="entry name" value="TVP23-like"/>
</dbReference>
<evidence type="ECO:0000256" key="4">
    <source>
        <dbReference type="ARBA" id="ARBA00013603"/>
    </source>
</evidence>
<comment type="caution">
    <text evidence="10">The sequence shown here is derived from an EMBL/GenBank/DDBJ whole genome shotgun (WGS) entry which is preliminary data.</text>
</comment>
<comment type="subcellular location">
    <subcellularLocation>
        <location evidence="2 8">Golgi apparatus membrane</location>
        <topology evidence="2 8">Multi-pass membrane protein</topology>
    </subcellularLocation>
</comment>
<keyword evidence="6 8" id="KW-1133">Transmembrane helix</keyword>
<sequence length="260" mass="27951">MSASQPLFDATIEPDEDPIVNSTSTQFPAGNIGSSGSSRGQGRPVVLTPGPAPANRASGIASNTNNAEMGISGILKSSSHPMVLACLYLFRSAAIAVYVLCGLFTDNYVLSIVIVVVLLSLDFWNVRNVAGRTLVGLRYWNEVDEEGESSWVFECRDPSRPANAIDEKMFWIALYAFPLGWLALFFVSLLKFNISFLPIVILALVFNFSNVLGFTYADRDAKRQWANQMSSGGFGIPGLGGIGGQLVSGAIRNGLGRVFA</sequence>
<accession>A0A8H3TYP5</accession>
<evidence type="ECO:0000256" key="9">
    <source>
        <dbReference type="SAM" id="MobiDB-lite"/>
    </source>
</evidence>
<keyword evidence="5 8" id="KW-0812">Transmembrane</keyword>
<comment type="function">
    <text evidence="1 8">Golgi membrane protein involved in vesicular trafficking.</text>
</comment>
<name>A0A8H3TYP5_9TREE</name>
<proteinExistence type="inferred from homology"/>
<gene>
    <name evidence="10" type="ORF">NliqN6_5026</name>
</gene>
<keyword evidence="8" id="KW-0333">Golgi apparatus</keyword>
<feature type="region of interest" description="Disordered" evidence="9">
    <location>
        <begin position="1"/>
        <end position="48"/>
    </location>
</feature>
<dbReference type="GO" id="GO:0016192">
    <property type="term" value="P:vesicle-mediated transport"/>
    <property type="evidence" value="ECO:0007669"/>
    <property type="project" value="TreeGrafter"/>
</dbReference>
<dbReference type="GO" id="GO:0000139">
    <property type="term" value="C:Golgi membrane"/>
    <property type="evidence" value="ECO:0007669"/>
    <property type="project" value="UniProtKB-SubCell"/>
</dbReference>
<comment type="similarity">
    <text evidence="3 8">Belongs to the TVP23 family.</text>
</comment>
<evidence type="ECO:0000313" key="10">
    <source>
        <dbReference type="EMBL" id="GHJ88624.1"/>
    </source>
</evidence>
<dbReference type="Proteomes" id="UP000620104">
    <property type="component" value="Unassembled WGS sequence"/>
</dbReference>
<feature type="transmembrane region" description="Helical" evidence="8">
    <location>
        <begin position="169"/>
        <end position="190"/>
    </location>
</feature>
<evidence type="ECO:0000256" key="1">
    <source>
        <dbReference type="ARBA" id="ARBA00003246"/>
    </source>
</evidence>
<dbReference type="PANTHER" id="PTHR13019">
    <property type="entry name" value="GOLGI APPARATUS MEMBRANE PROTEIN TVP23"/>
    <property type="match status" value="1"/>
</dbReference>
<evidence type="ECO:0000256" key="5">
    <source>
        <dbReference type="ARBA" id="ARBA00022692"/>
    </source>
</evidence>
<evidence type="ECO:0000256" key="8">
    <source>
        <dbReference type="RuleBase" id="RU361206"/>
    </source>
</evidence>
<reference evidence="10" key="1">
    <citation type="submission" date="2020-07" db="EMBL/GenBank/DDBJ databases">
        <title>Draft Genome Sequence of a Deep-Sea Yeast, Naganishia (Cryptococcus) liquefaciens strain N6.</title>
        <authorList>
            <person name="Han Y.W."/>
            <person name="Kajitani R."/>
            <person name="Morimoto H."/>
            <person name="Parhat M."/>
            <person name="Tsubouchi H."/>
            <person name="Bakenova O."/>
            <person name="Ogata M."/>
            <person name="Argunhan B."/>
            <person name="Aoki R."/>
            <person name="Kajiwara S."/>
            <person name="Itoh T."/>
            <person name="Iwasaki H."/>
        </authorList>
    </citation>
    <scope>NUCLEOTIDE SEQUENCE</scope>
    <source>
        <strain evidence="10">N6</strain>
    </source>
</reference>
<keyword evidence="7 8" id="KW-0472">Membrane</keyword>
<dbReference type="Pfam" id="PF05832">
    <property type="entry name" value="DUF846"/>
    <property type="match status" value="1"/>
</dbReference>
<dbReference type="OrthoDB" id="2151161at2759"/>
<protein>
    <recommendedName>
        <fullName evidence="4 8">Golgi apparatus membrane protein TVP23</fullName>
    </recommendedName>
</protein>
<evidence type="ECO:0000256" key="3">
    <source>
        <dbReference type="ARBA" id="ARBA00005467"/>
    </source>
</evidence>
<feature type="transmembrane region" description="Helical" evidence="8">
    <location>
        <begin position="196"/>
        <end position="217"/>
    </location>
</feature>
<dbReference type="AlphaFoldDB" id="A0A8H3TYP5"/>
<dbReference type="GO" id="GO:0009306">
    <property type="term" value="P:protein secretion"/>
    <property type="evidence" value="ECO:0007669"/>
    <property type="project" value="TreeGrafter"/>
</dbReference>
<evidence type="ECO:0000256" key="2">
    <source>
        <dbReference type="ARBA" id="ARBA00004653"/>
    </source>
</evidence>